<dbReference type="Pfam" id="PF13426">
    <property type="entry name" value="PAS_9"/>
    <property type="match status" value="1"/>
</dbReference>
<dbReference type="Proteomes" id="UP000431264">
    <property type="component" value="Unassembled WGS sequence"/>
</dbReference>
<dbReference type="CDD" id="cd00130">
    <property type="entry name" value="PAS"/>
    <property type="match status" value="1"/>
</dbReference>
<reference evidence="3" key="1">
    <citation type="submission" date="2019-05" db="EMBL/GenBank/DDBJ databases">
        <title>Flavobacterium profundi sp. nov., isolated from a deep-sea seamount.</title>
        <authorList>
            <person name="Zhang D.-C."/>
        </authorList>
    </citation>
    <scope>NUCLEOTIDE SEQUENCE [LARGE SCALE GENOMIC DNA]</scope>
    <source>
        <strain evidence="3">TP390</strain>
    </source>
</reference>
<dbReference type="OrthoDB" id="5760647at2"/>
<dbReference type="PROSITE" id="PS50112">
    <property type="entry name" value="PAS"/>
    <property type="match status" value="1"/>
</dbReference>
<dbReference type="InterPro" id="IPR035965">
    <property type="entry name" value="PAS-like_dom_sf"/>
</dbReference>
<sequence length="161" mass="18870">MFKEYDKAWAKYQESLSLLPIPITSWEFYQLPRAEQKEFNEIQKYWSQKVDFAKVKKDKNLSILVTDCEFKIVFASSNVMQMNGYHYKELIGNSPKMFQGSETSLETTRKISKAIGNREPFKAIVLNYKKNGETYFCEIEAYPKFNTDGTFLNYIAFEKAA</sequence>
<keyword evidence="3" id="KW-1185">Reference proteome</keyword>
<protein>
    <submittedName>
        <fullName evidence="2">PAS domain-containing protein</fullName>
    </submittedName>
</protein>
<dbReference type="EMBL" id="WQLW01000007">
    <property type="protein sequence ID" value="MVO09537.1"/>
    <property type="molecule type" value="Genomic_DNA"/>
</dbReference>
<feature type="domain" description="PAS" evidence="1">
    <location>
        <begin position="63"/>
        <end position="94"/>
    </location>
</feature>
<gene>
    <name evidence="2" type="ORF">GOQ30_10240</name>
</gene>
<evidence type="ECO:0000313" key="2">
    <source>
        <dbReference type="EMBL" id="MVO09537.1"/>
    </source>
</evidence>
<name>A0A6I4ISQ9_9FLAO</name>
<dbReference type="InterPro" id="IPR000014">
    <property type="entry name" value="PAS"/>
</dbReference>
<dbReference type="Gene3D" id="3.30.450.20">
    <property type="entry name" value="PAS domain"/>
    <property type="match status" value="1"/>
</dbReference>
<comment type="caution">
    <text evidence="2">The sequence shown here is derived from an EMBL/GenBank/DDBJ whole genome shotgun (WGS) entry which is preliminary data.</text>
</comment>
<proteinExistence type="predicted"/>
<dbReference type="NCBIfam" id="TIGR00229">
    <property type="entry name" value="sensory_box"/>
    <property type="match status" value="1"/>
</dbReference>
<dbReference type="RefSeq" id="WP_140997918.1">
    <property type="nucleotide sequence ID" value="NZ_VDCZ01000007.1"/>
</dbReference>
<dbReference type="AlphaFoldDB" id="A0A6I4ISQ9"/>
<organism evidence="2 3">
    <name type="scientific">Flavobacterium profundi</name>
    <dbReference type="NCBI Taxonomy" id="1774945"/>
    <lineage>
        <taxon>Bacteria</taxon>
        <taxon>Pseudomonadati</taxon>
        <taxon>Bacteroidota</taxon>
        <taxon>Flavobacteriia</taxon>
        <taxon>Flavobacteriales</taxon>
        <taxon>Flavobacteriaceae</taxon>
        <taxon>Flavobacterium</taxon>
    </lineage>
</organism>
<dbReference type="SUPFAM" id="SSF55785">
    <property type="entry name" value="PYP-like sensor domain (PAS domain)"/>
    <property type="match status" value="1"/>
</dbReference>
<accession>A0A6I4ISQ9</accession>
<evidence type="ECO:0000259" key="1">
    <source>
        <dbReference type="PROSITE" id="PS50112"/>
    </source>
</evidence>
<evidence type="ECO:0000313" key="3">
    <source>
        <dbReference type="Proteomes" id="UP000431264"/>
    </source>
</evidence>